<dbReference type="Proteomes" id="UP000524535">
    <property type="component" value="Unassembled WGS sequence"/>
</dbReference>
<keyword evidence="2" id="KW-0812">Transmembrane</keyword>
<evidence type="ECO:0000256" key="1">
    <source>
        <dbReference type="SAM" id="MobiDB-lite"/>
    </source>
</evidence>
<feature type="transmembrane region" description="Helical" evidence="2">
    <location>
        <begin position="20"/>
        <end position="39"/>
    </location>
</feature>
<evidence type="ECO:0008006" key="9">
    <source>
        <dbReference type="Google" id="ProtNLM"/>
    </source>
</evidence>
<gene>
    <name evidence="4" type="ORF">GGE31_005157</name>
    <name evidence="3" type="ORF">GGE33_005200</name>
    <name evidence="5" type="ORF">GGE35_005081</name>
</gene>
<feature type="region of interest" description="Disordered" evidence="1">
    <location>
        <begin position="144"/>
        <end position="164"/>
    </location>
</feature>
<dbReference type="EMBL" id="JACIGW010000011">
    <property type="protein sequence ID" value="MBB4351418.1"/>
    <property type="molecule type" value="Genomic_DNA"/>
</dbReference>
<feature type="transmembrane region" description="Helical" evidence="2">
    <location>
        <begin position="67"/>
        <end position="84"/>
    </location>
</feature>
<keyword evidence="7" id="KW-1185">Reference proteome</keyword>
<evidence type="ECO:0000313" key="6">
    <source>
        <dbReference type="Proteomes" id="UP000520770"/>
    </source>
</evidence>
<dbReference type="InterPro" id="IPR024399">
    <property type="entry name" value="DUF2628"/>
</dbReference>
<protein>
    <recommendedName>
        <fullName evidence="9">DUF2628 domain-containing protein</fullName>
    </recommendedName>
</protein>
<evidence type="ECO:0000313" key="8">
    <source>
        <dbReference type="Proteomes" id="UP000576087"/>
    </source>
</evidence>
<dbReference type="EMBL" id="JACIHM010000012">
    <property type="protein sequence ID" value="MBB4449227.1"/>
    <property type="molecule type" value="Genomic_DNA"/>
</dbReference>
<comment type="caution">
    <text evidence="3">The sequence shown here is derived from an EMBL/GenBank/DDBJ whole genome shotgun (WGS) entry which is preliminary data.</text>
</comment>
<accession>A0A7W6SE62</accession>
<dbReference type="Pfam" id="PF10947">
    <property type="entry name" value="DUF2628"/>
    <property type="match status" value="1"/>
</dbReference>
<dbReference type="Proteomes" id="UP000576087">
    <property type="component" value="Unassembled WGS sequence"/>
</dbReference>
<evidence type="ECO:0000313" key="7">
    <source>
        <dbReference type="Proteomes" id="UP000524535"/>
    </source>
</evidence>
<sequence length="164" mass="18267">MRSYLVLIPPNGPDRDHRSTLFLPDGFSWMALVFSWIWLIWHRLWLAGIFALVLQVAGALLMGTQGFWLGGVLLGLATHVFVALEGRNHYANSLIRRGWTLESVIGATDRETAEEIYFSALPPKETQPLPSSADWAQANWDKTKQPAVSGWQGPALGLFDHGGR</sequence>
<feature type="transmembrane region" description="Helical" evidence="2">
    <location>
        <begin position="44"/>
        <end position="61"/>
    </location>
</feature>
<name>A0A7W6SE62_9HYPH</name>
<keyword evidence="2" id="KW-1133">Transmembrane helix</keyword>
<organism evidence="3 6">
    <name type="scientific">Aliirhizobium cellulosilyticum</name>
    <dbReference type="NCBI Taxonomy" id="393664"/>
    <lineage>
        <taxon>Bacteria</taxon>
        <taxon>Pseudomonadati</taxon>
        <taxon>Pseudomonadota</taxon>
        <taxon>Alphaproteobacteria</taxon>
        <taxon>Hyphomicrobiales</taxon>
        <taxon>Rhizobiaceae</taxon>
        <taxon>Aliirhizobium</taxon>
    </lineage>
</organism>
<evidence type="ECO:0000313" key="4">
    <source>
        <dbReference type="EMBL" id="MBB4414611.1"/>
    </source>
</evidence>
<keyword evidence="2" id="KW-0472">Membrane</keyword>
<evidence type="ECO:0000313" key="5">
    <source>
        <dbReference type="EMBL" id="MBB4449227.1"/>
    </source>
</evidence>
<dbReference type="AlphaFoldDB" id="A0A7W6SE62"/>
<evidence type="ECO:0000313" key="3">
    <source>
        <dbReference type="EMBL" id="MBB4351418.1"/>
    </source>
</evidence>
<dbReference type="RefSeq" id="WP_183829669.1">
    <property type="nucleotide sequence ID" value="NZ_JACIGW010000011.1"/>
</dbReference>
<dbReference type="Proteomes" id="UP000520770">
    <property type="component" value="Unassembled WGS sequence"/>
</dbReference>
<reference evidence="6 7" key="1">
    <citation type="submission" date="2020-08" db="EMBL/GenBank/DDBJ databases">
        <title>Genomic Encyclopedia of Type Strains, Phase IV (KMG-V): Genome sequencing to study the core and pangenomes of soil and plant-associated prokaryotes.</title>
        <authorList>
            <person name="Whitman W."/>
        </authorList>
    </citation>
    <scope>NUCLEOTIDE SEQUENCE [LARGE SCALE GENOMIC DNA]</scope>
    <source>
        <strain evidence="4 7">SEMIA 444</strain>
        <strain evidence="3 6">SEMIA 448</strain>
        <strain evidence="5 8">SEMIA 452</strain>
    </source>
</reference>
<dbReference type="EMBL" id="JACIGY010000012">
    <property type="protein sequence ID" value="MBB4414611.1"/>
    <property type="molecule type" value="Genomic_DNA"/>
</dbReference>
<evidence type="ECO:0000256" key="2">
    <source>
        <dbReference type="SAM" id="Phobius"/>
    </source>
</evidence>
<proteinExistence type="predicted"/>